<protein>
    <recommendedName>
        <fullName evidence="6">TVP38/TMEM64 family membrane protein</fullName>
    </recommendedName>
</protein>
<name>A0AAX2LUS9_VIBFL</name>
<comment type="caution">
    <text evidence="6">Lacks conserved residue(s) required for the propagation of feature annotation.</text>
</comment>
<dbReference type="GO" id="GO:0005886">
    <property type="term" value="C:plasma membrane"/>
    <property type="evidence" value="ECO:0007669"/>
    <property type="project" value="UniProtKB-SubCell"/>
</dbReference>
<comment type="similarity">
    <text evidence="6">Belongs to the TVP38/TMEM64 family.</text>
</comment>
<keyword evidence="4 6" id="KW-1133">Transmembrane helix</keyword>
<dbReference type="KEGG" id="vfl:AL536_02075"/>
<dbReference type="Proteomes" id="UP000057088">
    <property type="component" value="Chromosome 1"/>
</dbReference>
<feature type="domain" description="VTT" evidence="7">
    <location>
        <begin position="62"/>
        <end position="177"/>
    </location>
</feature>
<dbReference type="RefSeq" id="WP_061055462.1">
    <property type="nucleotide sequence ID" value="NZ_CABLBX010000004.1"/>
</dbReference>
<feature type="transmembrane region" description="Helical" evidence="6">
    <location>
        <begin position="65"/>
        <end position="97"/>
    </location>
</feature>
<evidence type="ECO:0000313" key="8">
    <source>
        <dbReference type="EMBL" id="AMF92291.1"/>
    </source>
</evidence>
<dbReference type="PANTHER" id="PTHR12677:SF59">
    <property type="entry name" value="GOLGI APPARATUS MEMBRANE PROTEIN TVP38-RELATED"/>
    <property type="match status" value="1"/>
</dbReference>
<reference evidence="10" key="1">
    <citation type="submission" date="2015-12" db="EMBL/GenBank/DDBJ databases">
        <title>FDA dAtabase for Regulatory Grade micrObial Sequences (FDA-ARGOS): Supporting development and validation of Infectious Disease Dx tests.</title>
        <authorList>
            <person name="Hoffmann M."/>
            <person name="Allard M."/>
            <person name="Evans P."/>
            <person name="Brown E."/>
            <person name="Tallon L.J."/>
            <person name="Sadzewicz L."/>
            <person name="Sengamalay N."/>
            <person name="Ott S."/>
            <person name="Godinez A."/>
            <person name="Nagaraj S."/>
            <person name="Vyas G."/>
            <person name="Aluvathingal J."/>
            <person name="Nadendla S."/>
            <person name="Geyer C."/>
            <person name="Sichtig H."/>
        </authorList>
    </citation>
    <scope>NUCLEOTIDE SEQUENCE [LARGE SCALE GENOMIC DNA]</scope>
    <source>
        <strain evidence="10">ATCC 33809</strain>
    </source>
</reference>
<evidence type="ECO:0000256" key="1">
    <source>
        <dbReference type="ARBA" id="ARBA00004651"/>
    </source>
</evidence>
<dbReference type="EMBL" id="CP014034">
    <property type="protein sequence ID" value="AMF92291.1"/>
    <property type="molecule type" value="Genomic_DNA"/>
</dbReference>
<keyword evidence="2 6" id="KW-1003">Cell membrane</keyword>
<dbReference type="AlphaFoldDB" id="A0AAX2LUS9"/>
<evidence type="ECO:0000256" key="5">
    <source>
        <dbReference type="ARBA" id="ARBA00023136"/>
    </source>
</evidence>
<evidence type="ECO:0000256" key="3">
    <source>
        <dbReference type="ARBA" id="ARBA00022692"/>
    </source>
</evidence>
<dbReference type="PANTHER" id="PTHR12677">
    <property type="entry name" value="GOLGI APPARATUS MEMBRANE PROTEIN TVP38-RELATED"/>
    <property type="match status" value="1"/>
</dbReference>
<dbReference type="Proteomes" id="UP000254626">
    <property type="component" value="Unassembled WGS sequence"/>
</dbReference>
<feature type="transmembrane region" description="Helical" evidence="6">
    <location>
        <begin position="142"/>
        <end position="165"/>
    </location>
</feature>
<proteinExistence type="inferred from homology"/>
<reference evidence="8" key="2">
    <citation type="submission" date="2018-01" db="EMBL/GenBank/DDBJ databases">
        <title>FDA dAtabase for Regulatory Grade micrObial Sequences (FDA-ARGOS): Supporting development and validation of Infectious Disease Dx tests.</title>
        <authorList>
            <person name="Hoffmann M."/>
            <person name="Allard M."/>
            <person name="Evans P."/>
            <person name="Brown E."/>
            <person name="Tallon L."/>
            <person name="Sadzewicz L."/>
            <person name="Sengamalay N."/>
            <person name="Ott S."/>
            <person name="Godinez A."/>
            <person name="Nagaraj S."/>
            <person name="Vyas G."/>
            <person name="Aluvathingal J."/>
            <person name="Nadendla S."/>
            <person name="Geyer C."/>
            <person name="Sichtig H."/>
        </authorList>
    </citation>
    <scope>NUCLEOTIDE SEQUENCE</scope>
    <source>
        <strain evidence="8">ATCC 33809</strain>
    </source>
</reference>
<accession>A0AAX2LUS9</accession>
<feature type="transmembrane region" description="Helical" evidence="6">
    <location>
        <begin position="185"/>
        <end position="205"/>
    </location>
</feature>
<evidence type="ECO:0000256" key="4">
    <source>
        <dbReference type="ARBA" id="ARBA00022989"/>
    </source>
</evidence>
<evidence type="ECO:0000259" key="7">
    <source>
        <dbReference type="Pfam" id="PF09335"/>
    </source>
</evidence>
<dbReference type="GeneID" id="29384484"/>
<gene>
    <name evidence="8" type="ORF">AL536_02075</name>
    <name evidence="9" type="ORF">NCTC11327_03992</name>
</gene>
<organism evidence="9 11">
    <name type="scientific">Vibrio fluvialis</name>
    <dbReference type="NCBI Taxonomy" id="676"/>
    <lineage>
        <taxon>Bacteria</taxon>
        <taxon>Pseudomonadati</taxon>
        <taxon>Pseudomonadota</taxon>
        <taxon>Gammaproteobacteria</taxon>
        <taxon>Vibrionales</taxon>
        <taxon>Vibrionaceae</taxon>
        <taxon>Vibrio</taxon>
    </lineage>
</organism>
<keyword evidence="10" id="KW-1185">Reference proteome</keyword>
<dbReference type="InterPro" id="IPR015414">
    <property type="entry name" value="TMEM64"/>
</dbReference>
<dbReference type="Pfam" id="PF09335">
    <property type="entry name" value="VTT_dom"/>
    <property type="match status" value="1"/>
</dbReference>
<evidence type="ECO:0000256" key="6">
    <source>
        <dbReference type="RuleBase" id="RU366058"/>
    </source>
</evidence>
<sequence>MKIVKIALLIAIAFLIYRESNSELWQHIADENWVRSYLINHGTSGTMALLLFGAVFTGCGGPRQLIAFTFGFAFGSVWGTALCVLSTLGGALCSYSVAHFTLKPTLTRKFGRRVEQFQQFVGSAPFSKILIIRLFPVGNNLITNLLSGIASVPLKAFIAASLIGYLPQTLIFSLAGSGVGSANEWQLIISIALGIISMVLTGHLYQKYRKSHTRTTI</sequence>
<comment type="subcellular location">
    <subcellularLocation>
        <location evidence="1 6">Cell membrane</location>
        <topology evidence="1 6">Multi-pass membrane protein</topology>
    </subcellularLocation>
</comment>
<evidence type="ECO:0000313" key="11">
    <source>
        <dbReference type="Proteomes" id="UP000254626"/>
    </source>
</evidence>
<evidence type="ECO:0000256" key="2">
    <source>
        <dbReference type="ARBA" id="ARBA00022475"/>
    </source>
</evidence>
<dbReference type="EMBL" id="UHIP01000002">
    <property type="protein sequence ID" value="SUQ27123.1"/>
    <property type="molecule type" value="Genomic_DNA"/>
</dbReference>
<evidence type="ECO:0000313" key="10">
    <source>
        <dbReference type="Proteomes" id="UP000057088"/>
    </source>
</evidence>
<evidence type="ECO:0000313" key="9">
    <source>
        <dbReference type="EMBL" id="SUQ27123.1"/>
    </source>
</evidence>
<keyword evidence="3 6" id="KW-0812">Transmembrane</keyword>
<reference evidence="9 11" key="3">
    <citation type="submission" date="2018-06" db="EMBL/GenBank/DDBJ databases">
        <authorList>
            <consortium name="Pathogen Informatics"/>
            <person name="Doyle S."/>
        </authorList>
    </citation>
    <scope>NUCLEOTIDE SEQUENCE [LARGE SCALE GENOMIC DNA]</scope>
    <source>
        <strain evidence="9 11">NCTC11327</strain>
    </source>
</reference>
<dbReference type="InterPro" id="IPR032816">
    <property type="entry name" value="VTT_dom"/>
</dbReference>
<keyword evidence="5 6" id="KW-0472">Membrane</keyword>
<feature type="transmembrane region" description="Helical" evidence="6">
    <location>
        <begin position="38"/>
        <end position="58"/>
    </location>
</feature>